<dbReference type="Pfam" id="PF02949">
    <property type="entry name" value="7tm_6"/>
    <property type="match status" value="1"/>
</dbReference>
<feature type="transmembrane region" description="Helical" evidence="9">
    <location>
        <begin position="74"/>
        <end position="96"/>
    </location>
</feature>
<evidence type="ECO:0000256" key="5">
    <source>
        <dbReference type="ARBA" id="ARBA00022989"/>
    </source>
</evidence>
<feature type="transmembrane region" description="Helical" evidence="9">
    <location>
        <begin position="308"/>
        <end position="330"/>
    </location>
</feature>
<keyword evidence="8 9" id="KW-0807">Transducer</keyword>
<gene>
    <name evidence="10" type="ORF">PARMNEM_LOCUS10226</name>
</gene>
<evidence type="ECO:0000256" key="9">
    <source>
        <dbReference type="RuleBase" id="RU351113"/>
    </source>
</evidence>
<keyword evidence="3 9" id="KW-0812">Transmembrane</keyword>
<proteinExistence type="inferred from homology"/>
<keyword evidence="5 9" id="KW-1133">Transmembrane helix</keyword>
<keyword evidence="6 9" id="KW-0472">Membrane</keyword>
<keyword evidence="11" id="KW-1185">Reference proteome</keyword>
<protein>
    <recommendedName>
        <fullName evidence="9">Odorant receptor</fullName>
    </recommendedName>
</protein>
<evidence type="ECO:0000256" key="3">
    <source>
        <dbReference type="ARBA" id="ARBA00022692"/>
    </source>
</evidence>
<evidence type="ECO:0000256" key="6">
    <source>
        <dbReference type="ARBA" id="ARBA00023136"/>
    </source>
</evidence>
<dbReference type="PANTHER" id="PTHR21137">
    <property type="entry name" value="ODORANT RECEPTOR"/>
    <property type="match status" value="1"/>
</dbReference>
<evidence type="ECO:0000256" key="7">
    <source>
        <dbReference type="ARBA" id="ARBA00023170"/>
    </source>
</evidence>
<feature type="transmembrane region" description="Helical" evidence="9">
    <location>
        <begin position="283"/>
        <end position="302"/>
    </location>
</feature>
<comment type="caution">
    <text evidence="10">The sequence shown here is derived from an EMBL/GenBank/DDBJ whole genome shotgun (WGS) entry which is preliminary data.</text>
</comment>
<name>A0AAV1L337_9NEOP</name>
<evidence type="ECO:0000256" key="8">
    <source>
        <dbReference type="ARBA" id="ARBA00023224"/>
    </source>
</evidence>
<dbReference type="GO" id="GO:0004984">
    <property type="term" value="F:olfactory receptor activity"/>
    <property type="evidence" value="ECO:0007669"/>
    <property type="project" value="InterPro"/>
</dbReference>
<evidence type="ECO:0000313" key="10">
    <source>
        <dbReference type="EMBL" id="CAK1589775.1"/>
    </source>
</evidence>
<dbReference type="GO" id="GO:0005886">
    <property type="term" value="C:plasma membrane"/>
    <property type="evidence" value="ECO:0007669"/>
    <property type="project" value="UniProtKB-SubCell"/>
</dbReference>
<organism evidence="10 11">
    <name type="scientific">Parnassius mnemosyne</name>
    <name type="common">clouded apollo</name>
    <dbReference type="NCBI Taxonomy" id="213953"/>
    <lineage>
        <taxon>Eukaryota</taxon>
        <taxon>Metazoa</taxon>
        <taxon>Ecdysozoa</taxon>
        <taxon>Arthropoda</taxon>
        <taxon>Hexapoda</taxon>
        <taxon>Insecta</taxon>
        <taxon>Pterygota</taxon>
        <taxon>Neoptera</taxon>
        <taxon>Endopterygota</taxon>
        <taxon>Lepidoptera</taxon>
        <taxon>Glossata</taxon>
        <taxon>Ditrysia</taxon>
        <taxon>Papilionoidea</taxon>
        <taxon>Papilionidae</taxon>
        <taxon>Parnassiinae</taxon>
        <taxon>Parnassini</taxon>
        <taxon>Parnassius</taxon>
        <taxon>Driopa</taxon>
    </lineage>
</organism>
<feature type="transmembrane region" description="Helical" evidence="9">
    <location>
        <begin position="199"/>
        <end position="223"/>
    </location>
</feature>
<evidence type="ECO:0000256" key="1">
    <source>
        <dbReference type="ARBA" id="ARBA00004141"/>
    </source>
</evidence>
<feature type="transmembrane region" description="Helical" evidence="9">
    <location>
        <begin position="41"/>
        <end position="62"/>
    </location>
</feature>
<dbReference type="GO" id="GO:0005549">
    <property type="term" value="F:odorant binding"/>
    <property type="evidence" value="ECO:0007669"/>
    <property type="project" value="InterPro"/>
</dbReference>
<sequence>MSGRTLLFDKSLEKITFTFHYAGLLLDTKTKTFKEKIKTRCIYLLNISWAGFDVTGSIYWFIDGIMKGKRFIDLTYIAPCIGLSSLAFLKAIILTVNEKRVDELIDSIRYLESTEKQSEIVEKKESIIADERRFLNNIINTLNIFNVIMIVTFSSCPLVLMLIEYLKTKEFELMLPFLVVYPFNSYDIRYWPFVYMHQFWSGCVVMLDTYSADYLLFTFCTYIRIHFRLLQYDMGNIIPGLGNNTAISFRDEVFKNKFVNLVKRHQMCIRSVYLLEAIYTKSILYNFLSSSILICLTGFNVVAIEDMALIFTFLIFLSTCLLQVYLLCFFGDMLMQSSTAVCDAAYNCSWYSADAVIGKSMLIVLTRAQKPCKLTAMGFADVNLMAFTSILRNSWSCFCLLNTMYTP</sequence>
<evidence type="ECO:0000256" key="2">
    <source>
        <dbReference type="ARBA" id="ARBA00022606"/>
    </source>
</evidence>
<dbReference type="GO" id="GO:0007165">
    <property type="term" value="P:signal transduction"/>
    <property type="evidence" value="ECO:0007669"/>
    <property type="project" value="UniProtKB-KW"/>
</dbReference>
<comment type="caution">
    <text evidence="9">Lacks conserved residue(s) required for the propagation of feature annotation.</text>
</comment>
<reference evidence="10 11" key="1">
    <citation type="submission" date="2023-11" db="EMBL/GenBank/DDBJ databases">
        <authorList>
            <person name="Hedman E."/>
            <person name="Englund M."/>
            <person name="Stromberg M."/>
            <person name="Nyberg Akerstrom W."/>
            <person name="Nylinder S."/>
            <person name="Jareborg N."/>
            <person name="Kallberg Y."/>
            <person name="Kronander E."/>
        </authorList>
    </citation>
    <scope>NUCLEOTIDE SEQUENCE [LARGE SCALE GENOMIC DNA]</scope>
</reference>
<accession>A0AAV1L337</accession>
<feature type="transmembrane region" description="Helical" evidence="9">
    <location>
        <begin position="142"/>
        <end position="163"/>
    </location>
</feature>
<evidence type="ECO:0000256" key="4">
    <source>
        <dbReference type="ARBA" id="ARBA00022725"/>
    </source>
</evidence>
<keyword evidence="2 9" id="KW-0716">Sensory transduction</keyword>
<dbReference type="Proteomes" id="UP001314205">
    <property type="component" value="Unassembled WGS sequence"/>
</dbReference>
<dbReference type="PANTHER" id="PTHR21137:SF44">
    <property type="entry name" value="ODORANT RECEPTOR 13A-RELATED"/>
    <property type="match status" value="1"/>
</dbReference>
<comment type="subcellular location">
    <subcellularLocation>
        <location evidence="9">Cell membrane</location>
        <topology evidence="9">Multi-pass membrane protein</topology>
    </subcellularLocation>
    <subcellularLocation>
        <location evidence="1">Membrane</location>
        <topology evidence="1">Multi-pass membrane protein</topology>
    </subcellularLocation>
</comment>
<comment type="similarity">
    <text evidence="9">Belongs to the insect chemoreceptor superfamily. Heteromeric odorant receptor channel (TC 1.A.69) family.</text>
</comment>
<dbReference type="AlphaFoldDB" id="A0AAV1L337"/>
<evidence type="ECO:0000313" key="11">
    <source>
        <dbReference type="Proteomes" id="UP001314205"/>
    </source>
</evidence>
<keyword evidence="4 9" id="KW-0552">Olfaction</keyword>
<dbReference type="EMBL" id="CAVLGL010000084">
    <property type="protein sequence ID" value="CAK1589775.1"/>
    <property type="molecule type" value="Genomic_DNA"/>
</dbReference>
<dbReference type="InterPro" id="IPR004117">
    <property type="entry name" value="7tm6_olfct_rcpt"/>
</dbReference>
<keyword evidence="7 9" id="KW-0675">Receptor</keyword>